<evidence type="ECO:0000313" key="8">
    <source>
        <dbReference type="EMBL" id="KAJ6762130.1"/>
    </source>
</evidence>
<dbReference type="InterPro" id="IPR045239">
    <property type="entry name" value="bHLH95_bHLH"/>
</dbReference>
<dbReference type="PANTHER" id="PTHR16223">
    <property type="entry name" value="TRANSCRIPTION FACTOR BHLH83-RELATED"/>
    <property type="match status" value="1"/>
</dbReference>
<dbReference type="GO" id="GO:0000981">
    <property type="term" value="F:DNA-binding transcription factor activity, RNA polymerase II-specific"/>
    <property type="evidence" value="ECO:0007669"/>
    <property type="project" value="TreeGrafter"/>
</dbReference>
<evidence type="ECO:0000256" key="6">
    <source>
        <dbReference type="SAM" id="MobiDB-lite"/>
    </source>
</evidence>
<evidence type="ECO:0000313" key="9">
    <source>
        <dbReference type="Proteomes" id="UP001151752"/>
    </source>
</evidence>
<dbReference type="PANTHER" id="PTHR16223:SF51">
    <property type="entry name" value="TRANSCRIPTION FACTOR BHLH117-RELATED"/>
    <property type="match status" value="1"/>
</dbReference>
<evidence type="ECO:0000256" key="2">
    <source>
        <dbReference type="ARBA" id="ARBA00023015"/>
    </source>
</evidence>
<evidence type="ECO:0000256" key="3">
    <source>
        <dbReference type="ARBA" id="ARBA00023125"/>
    </source>
</evidence>
<dbReference type="AlphaFoldDB" id="A0A9Q0WAP6"/>
<dbReference type="Gene3D" id="4.10.280.10">
    <property type="entry name" value="Helix-loop-helix DNA-binding domain"/>
    <property type="match status" value="1"/>
</dbReference>
<feature type="compositionally biased region" description="Low complexity" evidence="6">
    <location>
        <begin position="1"/>
        <end position="12"/>
    </location>
</feature>
<name>A0A9Q0WAP6_9ROSI</name>
<dbReference type="FunFam" id="4.10.280.10:FF:000021">
    <property type="entry name" value="Transcription factor bHLH130 family"/>
    <property type="match status" value="1"/>
</dbReference>
<comment type="subcellular location">
    <subcellularLocation>
        <location evidence="1">Nucleus</location>
    </subcellularLocation>
</comment>
<protein>
    <submittedName>
        <fullName evidence="8">TRANSCRIPTION FACTOR BHLH83-RELATED</fullName>
    </submittedName>
</protein>
<keyword evidence="4" id="KW-0804">Transcription</keyword>
<dbReference type="PROSITE" id="PS50888">
    <property type="entry name" value="BHLH"/>
    <property type="match status" value="1"/>
</dbReference>
<accession>A0A9Q0WAP6</accession>
<gene>
    <name evidence="8" type="ORF">OIU74_024751</name>
</gene>
<dbReference type="SUPFAM" id="SSF47459">
    <property type="entry name" value="HLH, helix-loop-helix DNA-binding domain"/>
    <property type="match status" value="1"/>
</dbReference>
<sequence length="320" mass="35315">MQPTPAGSSNASAGGGSAGGGGGIARYRSAPATWLEALLEEEEDPLKQSQNLTQLLTSNTPPSRDSVPFNASRASVEPGLFEPVCSFQRQNSSPADFLGNSGIGNDQGYFSSYGIASNYECTTANMEVSPSDKRARAVEFQNPSATYPPPPLKGEQTGPLRASSLIEMEMDKLLEDSVPCRVRAKRGCATHPRSIAERVRRTRISDRIRKLQELVPNMDKQTNTADMLDEAVEYVKVLQRQIQGAAEWALDILDIVFHSLVLVPTSLMDDLYPLVALKIIYVKLYCGCRSLDDDDEKWRVEIDGKELRRKLVWIVFSEDN</sequence>
<dbReference type="SMART" id="SM00353">
    <property type="entry name" value="HLH"/>
    <property type="match status" value="1"/>
</dbReference>
<proteinExistence type="predicted"/>
<feature type="domain" description="BHLH" evidence="7">
    <location>
        <begin position="188"/>
        <end position="238"/>
    </location>
</feature>
<evidence type="ECO:0000256" key="5">
    <source>
        <dbReference type="ARBA" id="ARBA00023242"/>
    </source>
</evidence>
<evidence type="ECO:0000259" key="7">
    <source>
        <dbReference type="PROSITE" id="PS50888"/>
    </source>
</evidence>
<dbReference type="Proteomes" id="UP001151752">
    <property type="component" value="Chromosome 19"/>
</dbReference>
<keyword evidence="3" id="KW-0238">DNA-binding</keyword>
<feature type="region of interest" description="Disordered" evidence="6">
    <location>
        <begin position="1"/>
        <end position="25"/>
    </location>
</feature>
<keyword evidence="2" id="KW-0805">Transcription regulation</keyword>
<dbReference type="GO" id="GO:0005634">
    <property type="term" value="C:nucleus"/>
    <property type="evidence" value="ECO:0007669"/>
    <property type="project" value="UniProtKB-SubCell"/>
</dbReference>
<dbReference type="Pfam" id="PF00010">
    <property type="entry name" value="HLH"/>
    <property type="match status" value="1"/>
</dbReference>
<evidence type="ECO:0000256" key="4">
    <source>
        <dbReference type="ARBA" id="ARBA00023163"/>
    </source>
</evidence>
<dbReference type="InterPro" id="IPR011598">
    <property type="entry name" value="bHLH_dom"/>
</dbReference>
<dbReference type="InterPro" id="IPR045843">
    <property type="entry name" value="IND-like"/>
</dbReference>
<feature type="compositionally biased region" description="Gly residues" evidence="6">
    <location>
        <begin position="13"/>
        <end position="24"/>
    </location>
</feature>
<dbReference type="InterPro" id="IPR036638">
    <property type="entry name" value="HLH_DNA-bd_sf"/>
</dbReference>
<dbReference type="GO" id="GO:0000978">
    <property type="term" value="F:RNA polymerase II cis-regulatory region sequence-specific DNA binding"/>
    <property type="evidence" value="ECO:0007669"/>
    <property type="project" value="TreeGrafter"/>
</dbReference>
<organism evidence="8 9">
    <name type="scientific">Salix koriyanagi</name>
    <dbReference type="NCBI Taxonomy" id="2511006"/>
    <lineage>
        <taxon>Eukaryota</taxon>
        <taxon>Viridiplantae</taxon>
        <taxon>Streptophyta</taxon>
        <taxon>Embryophyta</taxon>
        <taxon>Tracheophyta</taxon>
        <taxon>Spermatophyta</taxon>
        <taxon>Magnoliopsida</taxon>
        <taxon>eudicotyledons</taxon>
        <taxon>Gunneridae</taxon>
        <taxon>Pentapetalae</taxon>
        <taxon>rosids</taxon>
        <taxon>fabids</taxon>
        <taxon>Malpighiales</taxon>
        <taxon>Salicaceae</taxon>
        <taxon>Saliceae</taxon>
        <taxon>Salix</taxon>
    </lineage>
</organism>
<reference evidence="8" key="1">
    <citation type="submission" date="2022-11" db="EMBL/GenBank/DDBJ databases">
        <authorList>
            <person name="Hyden B.L."/>
            <person name="Feng K."/>
            <person name="Yates T."/>
            <person name="Jawdy S."/>
            <person name="Smart L.B."/>
            <person name="Muchero W."/>
        </authorList>
    </citation>
    <scope>NUCLEOTIDE SEQUENCE</scope>
    <source>
        <tissue evidence="8">Shoot tip</tissue>
    </source>
</reference>
<keyword evidence="9" id="KW-1185">Reference proteome</keyword>
<evidence type="ECO:0000256" key="1">
    <source>
        <dbReference type="ARBA" id="ARBA00004123"/>
    </source>
</evidence>
<reference evidence="8" key="2">
    <citation type="journal article" date="2023" name="Int. J. Mol. Sci.">
        <title>De Novo Assembly and Annotation of 11 Diverse Shrub Willow (Salix) Genomes Reveals Novel Gene Organization in Sex-Linked Regions.</title>
        <authorList>
            <person name="Hyden B."/>
            <person name="Feng K."/>
            <person name="Yates T.B."/>
            <person name="Jawdy S."/>
            <person name="Cereghino C."/>
            <person name="Smart L.B."/>
            <person name="Muchero W."/>
        </authorList>
    </citation>
    <scope>NUCLEOTIDE SEQUENCE</scope>
    <source>
        <tissue evidence="8">Shoot tip</tissue>
    </source>
</reference>
<comment type="caution">
    <text evidence="8">The sequence shown here is derived from an EMBL/GenBank/DDBJ whole genome shotgun (WGS) entry which is preliminary data.</text>
</comment>
<dbReference type="CDD" id="cd11393">
    <property type="entry name" value="bHLH_AtbHLH_like"/>
    <property type="match status" value="1"/>
</dbReference>
<dbReference type="GO" id="GO:0046983">
    <property type="term" value="F:protein dimerization activity"/>
    <property type="evidence" value="ECO:0007669"/>
    <property type="project" value="InterPro"/>
</dbReference>
<dbReference type="EMBL" id="JAPFFM010000005">
    <property type="protein sequence ID" value="KAJ6762130.1"/>
    <property type="molecule type" value="Genomic_DNA"/>
</dbReference>
<keyword evidence="5" id="KW-0539">Nucleus</keyword>